<comment type="caution">
    <text evidence="1">The sequence shown here is derived from an EMBL/GenBank/DDBJ whole genome shotgun (WGS) entry which is preliminary data.</text>
</comment>
<dbReference type="Gene3D" id="3.90.550.10">
    <property type="entry name" value="Spore Coat Polysaccharide Biosynthesis Protein SpsA, Chain A"/>
    <property type="match status" value="1"/>
</dbReference>
<protein>
    <submittedName>
        <fullName evidence="1">Uncharacterized protein</fullName>
    </submittedName>
</protein>
<dbReference type="SUPFAM" id="SSF53448">
    <property type="entry name" value="Nucleotide-diphospho-sugar transferases"/>
    <property type="match status" value="1"/>
</dbReference>
<dbReference type="InterPro" id="IPR050486">
    <property type="entry name" value="Mannose-1P_guanyltransferase"/>
</dbReference>
<dbReference type="Proteomes" id="UP000076510">
    <property type="component" value="Unassembled WGS sequence"/>
</dbReference>
<dbReference type="RefSeq" id="WP_048006094.1">
    <property type="nucleotide sequence ID" value="NZ_CP047095.1"/>
</dbReference>
<dbReference type="EMBL" id="LQQY01000034">
    <property type="protein sequence ID" value="KZE45787.1"/>
    <property type="molecule type" value="Genomic_DNA"/>
</dbReference>
<dbReference type="AlphaFoldDB" id="A0A0J5TDG8"/>
<dbReference type="PATRIC" id="fig|189381.10.peg.3087"/>
<reference evidence="2" key="1">
    <citation type="submission" date="2016-01" db="EMBL/GenBank/DDBJ databases">
        <title>Whole genome sequencing of Bhargavaea cecembensis T14.</title>
        <authorList>
            <person name="Hong K.W."/>
        </authorList>
    </citation>
    <scope>NUCLEOTIDE SEQUENCE [LARGE SCALE GENOMIC DNA]</scope>
    <source>
        <strain evidence="2">M19</strain>
    </source>
</reference>
<proteinExistence type="predicted"/>
<sequence>MKAVILAGGEGRRLRPYTLTVPKPMVPILNKPLLEYTIDLLKSQGIRDIVITTCYKADTIRSHFKDGRRHGVSISYLEEPFPLGTAGGLFRARVRFKEPILVMSGDAFTDLKLQDVISYHFRKKARMTLVTKEVSNPAGYGVCHTDSMGRLIEFREKPENWIGDEVNTGIYVLDPILLDEYHREGKVDFSSDLIPDLLSSNERVFAYRTNAYWRDIGSPDQYKHAREDVMAGTIAAPFLSDLSMKGEPYMTRIRVSCPKRKKPIVFAKLMETVPAFWSSGEMVFRDQGGGRTKIINDPERGFIIYSKAQRKQQSKKLAEYYGEKIKNMAKGVEAYE</sequence>
<gene>
    <name evidence="1" type="ORF">AV649_06365</name>
</gene>
<dbReference type="CDD" id="cd04181">
    <property type="entry name" value="NTP_transferase"/>
    <property type="match status" value="1"/>
</dbReference>
<evidence type="ECO:0000313" key="2">
    <source>
        <dbReference type="Proteomes" id="UP000076510"/>
    </source>
</evidence>
<dbReference type="InterPro" id="IPR005835">
    <property type="entry name" value="NTP_transferase_dom"/>
</dbReference>
<organism evidence="1 2">
    <name type="scientific">Rossellomorea marisflavi</name>
    <dbReference type="NCBI Taxonomy" id="189381"/>
    <lineage>
        <taxon>Bacteria</taxon>
        <taxon>Bacillati</taxon>
        <taxon>Bacillota</taxon>
        <taxon>Bacilli</taxon>
        <taxon>Bacillales</taxon>
        <taxon>Bacillaceae</taxon>
        <taxon>Rossellomorea</taxon>
    </lineage>
</organism>
<name>A0A0J5TDG8_9BACI</name>
<dbReference type="Pfam" id="PF00483">
    <property type="entry name" value="NTP_transferase"/>
    <property type="match status" value="1"/>
</dbReference>
<dbReference type="InterPro" id="IPR029044">
    <property type="entry name" value="Nucleotide-diphossugar_trans"/>
</dbReference>
<evidence type="ECO:0000313" key="1">
    <source>
        <dbReference type="EMBL" id="KZE45787.1"/>
    </source>
</evidence>
<accession>A0A0J5TDG8</accession>
<dbReference type="PANTHER" id="PTHR22572">
    <property type="entry name" value="SUGAR-1-PHOSPHATE GUANYL TRANSFERASE"/>
    <property type="match status" value="1"/>
</dbReference>
<dbReference type="OrthoDB" id="9801899at2"/>